<feature type="signal peptide" evidence="2">
    <location>
        <begin position="1"/>
        <end position="30"/>
    </location>
</feature>
<dbReference type="RefSeq" id="WP_157719512.1">
    <property type="nucleotide sequence ID" value="NZ_LT629751.1"/>
</dbReference>
<keyword evidence="4" id="KW-1185">Reference proteome</keyword>
<organism evidence="3 4">
    <name type="scientific">Pseudomonas oryzae</name>
    <dbReference type="NCBI Taxonomy" id="1392877"/>
    <lineage>
        <taxon>Bacteria</taxon>
        <taxon>Pseudomonadati</taxon>
        <taxon>Pseudomonadota</taxon>
        <taxon>Gammaproteobacteria</taxon>
        <taxon>Pseudomonadales</taxon>
        <taxon>Pseudomonadaceae</taxon>
        <taxon>Pseudomonas</taxon>
    </lineage>
</organism>
<accession>A0A1H1RV57</accession>
<proteinExistence type="predicted"/>
<evidence type="ECO:0000313" key="4">
    <source>
        <dbReference type="Proteomes" id="UP000243359"/>
    </source>
</evidence>
<dbReference type="Proteomes" id="UP000243359">
    <property type="component" value="Chromosome I"/>
</dbReference>
<name>A0A1H1RV57_9PSED</name>
<sequence length="757" mass="78978">MRSPLFKKLPSCLLGAVIAASTATSVPVYAVDGNPPGLFELEGNTVGQGTPGDDWEDLWAGGANTGANSFAFTGIVPDSGAGDTVFFQGGSKDVYDVPNWGYSLGSTPDKNDITNAYAAAYNVAADVCLNNLGAPVLCSAPGAVGNPIHEQGDLIVYFGLDRFANDGDAFAGFWFFQGDIGQTTPNTQGSGNFTGNHVEMRDNPDFGQPGEPEFLPGDMFVIVEYPQGANAQPIIKVYQWDPNDVDGDVNWDPNESAKPPKNLQSPLDLVITETSAKCDGTGDKLACAITNVTTQTNTPAWPYTPKSGPATDLPLESFFEGGINVTKLLGSTPCFASFLAETRSSSSQTAQLKDYVFGAFPVCGIEVAKDCTADLNDNGDGVDVNFFGTLENTGGSGYIAYLKDDQTGASIDDVCIDTNAAGCADDGPVTGLVLQADGSAYFPLPPNTTVRFEGSYSVNSLPSSFTMTDEVMALAFQEVEDVPGPNEDPDLELVVVDDSDDAECSFNVNPALEVIKDCTVAFLNGDSAEVTISGSVENTGDVPLSNVTVVDSDFGSLTFPTTLAVGAKETFSKTVSVAYANLDPSVSDPDDNGKVTVTLNHSDTVTAEGDVLSGTTVLDSAEHSDGATCDDTFTRDIDIQKECDEVVLVPENGKLVVKTKVTVTVSNTGDEDLTVTSLTDDPAVVFDQATPFTLPAGGTPVEIEGYYFPSSPTEISGPLTDLSFPDTASVSATGAFSGATASDSDDADCPLCPPSAQ</sequence>
<evidence type="ECO:0000256" key="1">
    <source>
        <dbReference type="SAM" id="MobiDB-lite"/>
    </source>
</evidence>
<dbReference type="EMBL" id="LT629751">
    <property type="protein sequence ID" value="SDS39545.1"/>
    <property type="molecule type" value="Genomic_DNA"/>
</dbReference>
<dbReference type="STRING" id="1392877.SAMN05216221_1724"/>
<feature type="chain" id="PRO_5009259312" description="CARDB protein" evidence="2">
    <location>
        <begin position="31"/>
        <end position="757"/>
    </location>
</feature>
<evidence type="ECO:0008006" key="5">
    <source>
        <dbReference type="Google" id="ProtNLM"/>
    </source>
</evidence>
<dbReference type="OrthoDB" id="6257262at2"/>
<protein>
    <recommendedName>
        <fullName evidence="5">CARDB protein</fullName>
    </recommendedName>
</protein>
<reference evidence="4" key="1">
    <citation type="submission" date="2016-10" db="EMBL/GenBank/DDBJ databases">
        <authorList>
            <person name="Varghese N."/>
            <person name="Submissions S."/>
        </authorList>
    </citation>
    <scope>NUCLEOTIDE SEQUENCE [LARGE SCALE GENOMIC DNA]</scope>
    <source>
        <strain evidence="4">KCTC 32247</strain>
    </source>
</reference>
<feature type="region of interest" description="Disordered" evidence="1">
    <location>
        <begin position="736"/>
        <end position="757"/>
    </location>
</feature>
<keyword evidence="2" id="KW-0732">Signal</keyword>
<evidence type="ECO:0000256" key="2">
    <source>
        <dbReference type="SAM" id="SignalP"/>
    </source>
</evidence>
<evidence type="ECO:0000313" key="3">
    <source>
        <dbReference type="EMBL" id="SDS39545.1"/>
    </source>
</evidence>
<dbReference type="AlphaFoldDB" id="A0A1H1RV57"/>
<gene>
    <name evidence="3" type="ORF">SAMN05216221_1724</name>
</gene>